<dbReference type="AlphaFoldDB" id="A0A9W7E1H3"/>
<name>A0A9W7E1H3_9STRA</name>
<reference evidence="3" key="1">
    <citation type="journal article" date="2023" name="Commun. Biol.">
        <title>Genome analysis of Parmales, the sister group of diatoms, reveals the evolutionary specialization of diatoms from phago-mixotrophs to photoautotrophs.</title>
        <authorList>
            <person name="Ban H."/>
            <person name="Sato S."/>
            <person name="Yoshikawa S."/>
            <person name="Yamada K."/>
            <person name="Nakamura Y."/>
            <person name="Ichinomiya M."/>
            <person name="Sato N."/>
            <person name="Blanc-Mathieu R."/>
            <person name="Endo H."/>
            <person name="Kuwata A."/>
            <person name="Ogata H."/>
        </authorList>
    </citation>
    <scope>NUCLEOTIDE SEQUENCE [LARGE SCALE GENOMIC DNA]</scope>
</reference>
<gene>
    <name evidence="2" type="ORF">TL16_g02651</name>
</gene>
<organism evidence="2 3">
    <name type="scientific">Triparma laevis f. inornata</name>
    <dbReference type="NCBI Taxonomy" id="1714386"/>
    <lineage>
        <taxon>Eukaryota</taxon>
        <taxon>Sar</taxon>
        <taxon>Stramenopiles</taxon>
        <taxon>Ochrophyta</taxon>
        <taxon>Bolidophyceae</taxon>
        <taxon>Parmales</taxon>
        <taxon>Triparmaceae</taxon>
        <taxon>Triparma</taxon>
    </lineage>
</organism>
<comment type="caution">
    <text evidence="2">The sequence shown here is derived from an EMBL/GenBank/DDBJ whole genome shotgun (WGS) entry which is preliminary data.</text>
</comment>
<evidence type="ECO:0000256" key="1">
    <source>
        <dbReference type="SAM" id="MobiDB-lite"/>
    </source>
</evidence>
<sequence>MTNSATSEASRMKNGVNKLELRRDKSDVHVNTETISAAELRPQIPHSKLVASLLAASHLAKISFLTLAFPSSAVMRAFLS</sequence>
<protein>
    <submittedName>
        <fullName evidence="2">Uncharacterized protein</fullName>
    </submittedName>
</protein>
<dbReference type="EMBL" id="BLQM01000066">
    <property type="protein sequence ID" value="GMH58633.1"/>
    <property type="molecule type" value="Genomic_DNA"/>
</dbReference>
<accession>A0A9W7E1H3</accession>
<dbReference type="Proteomes" id="UP001162640">
    <property type="component" value="Unassembled WGS sequence"/>
</dbReference>
<evidence type="ECO:0000313" key="3">
    <source>
        <dbReference type="Proteomes" id="UP001162640"/>
    </source>
</evidence>
<proteinExistence type="predicted"/>
<feature type="region of interest" description="Disordered" evidence="1">
    <location>
        <begin position="1"/>
        <end position="23"/>
    </location>
</feature>
<evidence type="ECO:0000313" key="2">
    <source>
        <dbReference type="EMBL" id="GMH58633.1"/>
    </source>
</evidence>